<dbReference type="Pfam" id="PF02230">
    <property type="entry name" value="Abhydrolase_2"/>
    <property type="match status" value="1"/>
</dbReference>
<dbReference type="InterPro" id="IPR029058">
    <property type="entry name" value="AB_hydrolase_fold"/>
</dbReference>
<reference evidence="4 5" key="1">
    <citation type="journal article" date="2007" name="Proc. Natl. Acad. Sci. U.S.A.">
        <title>Characterization of a marine gammaproteobacterium capable of aerobic anoxygenic photosynthesis.</title>
        <authorList>
            <person name="Fuchs B.M."/>
            <person name="Spring S."/>
            <person name="Teeling H."/>
            <person name="Quast C."/>
            <person name="Wulf J."/>
            <person name="Schattenhofer M."/>
            <person name="Yan S."/>
            <person name="Ferriera S."/>
            <person name="Johnson J."/>
            <person name="Glockner F.O."/>
            <person name="Amann R."/>
        </authorList>
    </citation>
    <scope>NUCLEOTIDE SEQUENCE [LARGE SCALE GENOMIC DNA]</scope>
    <source>
        <strain evidence="4">KT71</strain>
    </source>
</reference>
<dbReference type="eggNOG" id="COG0400">
    <property type="taxonomic scope" value="Bacteria"/>
</dbReference>
<dbReference type="PANTHER" id="PTHR10655:SF17">
    <property type="entry name" value="LYSOPHOSPHOLIPASE-LIKE PROTEIN 1"/>
    <property type="match status" value="1"/>
</dbReference>
<dbReference type="OrthoDB" id="9801763at2"/>
<name>A4AAV8_9GAMM</name>
<comment type="similarity">
    <text evidence="1">Belongs to the AB hydrolase superfamily. AB hydrolase 2 family.</text>
</comment>
<dbReference type="AlphaFoldDB" id="A4AAV8"/>
<evidence type="ECO:0000313" key="4">
    <source>
        <dbReference type="EMBL" id="EAQ96830.1"/>
    </source>
</evidence>
<gene>
    <name evidence="4" type="ORF">KT71_11034</name>
</gene>
<dbReference type="HOGENOM" id="CLU_049413_3_2_6"/>
<dbReference type="Gene3D" id="3.40.50.1820">
    <property type="entry name" value="alpha/beta hydrolase"/>
    <property type="match status" value="1"/>
</dbReference>
<evidence type="ECO:0000256" key="1">
    <source>
        <dbReference type="ARBA" id="ARBA00006499"/>
    </source>
</evidence>
<dbReference type="PANTHER" id="PTHR10655">
    <property type="entry name" value="LYSOPHOSPHOLIPASE-RELATED"/>
    <property type="match status" value="1"/>
</dbReference>
<evidence type="ECO:0000256" key="2">
    <source>
        <dbReference type="ARBA" id="ARBA00022801"/>
    </source>
</evidence>
<dbReference type="EMBL" id="AAOA02000003">
    <property type="protein sequence ID" value="EAQ96830.1"/>
    <property type="molecule type" value="Genomic_DNA"/>
</dbReference>
<dbReference type="SUPFAM" id="SSF53474">
    <property type="entry name" value="alpha/beta-Hydrolases"/>
    <property type="match status" value="1"/>
</dbReference>
<reference evidence="4 5" key="2">
    <citation type="journal article" date="2009" name="PLoS ONE">
        <title>The photosynthetic apparatus and its regulation in the aerobic gammaproteobacterium Congregibacter litoralis gen. nov., sp. nov.</title>
        <authorList>
            <person name="Spring S."/>
            <person name="Lunsdorf H."/>
            <person name="Fuchs B.M."/>
            <person name="Tindall B.J."/>
        </authorList>
    </citation>
    <scope>NUCLEOTIDE SEQUENCE [LARGE SCALE GENOMIC DNA]</scope>
    <source>
        <strain evidence="4">KT71</strain>
    </source>
</reference>
<proteinExistence type="inferred from homology"/>
<dbReference type="GO" id="GO:0016787">
    <property type="term" value="F:hydrolase activity"/>
    <property type="evidence" value="ECO:0007669"/>
    <property type="project" value="UniProtKB-KW"/>
</dbReference>
<dbReference type="InterPro" id="IPR003140">
    <property type="entry name" value="PLipase/COase/thioEstase"/>
</dbReference>
<evidence type="ECO:0000313" key="5">
    <source>
        <dbReference type="Proteomes" id="UP000019205"/>
    </source>
</evidence>
<feature type="domain" description="Phospholipase/carboxylesterase/thioesterase" evidence="3">
    <location>
        <begin position="8"/>
        <end position="217"/>
    </location>
</feature>
<protein>
    <submittedName>
        <fullName evidence="4">Putative esterase</fullName>
    </submittedName>
</protein>
<keyword evidence="2" id="KW-0378">Hydrolase</keyword>
<dbReference type="STRING" id="314285.KT71_11034"/>
<comment type="caution">
    <text evidence="4">The sequence shown here is derived from an EMBL/GenBank/DDBJ whole genome shotgun (WGS) entry which is preliminary data.</text>
</comment>
<dbReference type="InterPro" id="IPR050565">
    <property type="entry name" value="LYPA1-2/EST-like"/>
</dbReference>
<evidence type="ECO:0000259" key="3">
    <source>
        <dbReference type="Pfam" id="PF02230"/>
    </source>
</evidence>
<dbReference type="RefSeq" id="WP_008294645.1">
    <property type="nucleotide sequence ID" value="NZ_CM002299.1"/>
</dbReference>
<keyword evidence="5" id="KW-1185">Reference proteome</keyword>
<accession>A4AAV8</accession>
<sequence length="219" mass="23791">MALLPCIVKEPELPANASVIWLHGLGADGNDFAPIVPELKLPRELAVRFVFPHAPSIPITINNGYVMPAWYDITALDIERKVDSAQLIDSAEKVRLLIDREVDAGIPSERIVLAGFSQGGAVAYQTALTHMLPLAGLLCLSTYFATKDTITANSANKAIPIKICHGTLDPMVPVAQGKVAQQRLSDMGYTVEYSEFPMEHAVCPEEIAEISAWLQKVLS</sequence>
<dbReference type="Proteomes" id="UP000019205">
    <property type="component" value="Chromosome"/>
</dbReference>
<organism evidence="4 5">
    <name type="scientific">Congregibacter litoralis KT71</name>
    <dbReference type="NCBI Taxonomy" id="314285"/>
    <lineage>
        <taxon>Bacteria</taxon>
        <taxon>Pseudomonadati</taxon>
        <taxon>Pseudomonadota</taxon>
        <taxon>Gammaproteobacteria</taxon>
        <taxon>Cellvibrionales</taxon>
        <taxon>Halieaceae</taxon>
        <taxon>Congregibacter</taxon>
    </lineage>
</organism>